<dbReference type="InterPro" id="IPR019734">
    <property type="entry name" value="TPR_rpt"/>
</dbReference>
<dbReference type="RefSeq" id="WP_054536859.1">
    <property type="nucleotide sequence ID" value="NZ_LGKP01000035.1"/>
</dbReference>
<comment type="caution">
    <text evidence="3">The sequence shown here is derived from an EMBL/GenBank/DDBJ whole genome shotgun (WGS) entry which is preliminary data.</text>
</comment>
<dbReference type="PANTHER" id="PTHR47691">
    <property type="entry name" value="REGULATOR-RELATED"/>
    <property type="match status" value="1"/>
</dbReference>
<dbReference type="InterPro" id="IPR049945">
    <property type="entry name" value="AAA_22"/>
</dbReference>
<gene>
    <name evidence="3" type="ORF">SE18_23325</name>
</gene>
<feature type="repeat" description="TPR" evidence="1">
    <location>
        <begin position="485"/>
        <end position="518"/>
    </location>
</feature>
<dbReference type="SMART" id="SM00028">
    <property type="entry name" value="TPR"/>
    <property type="match status" value="3"/>
</dbReference>
<accession>A0A0P6XEJ4</accession>
<evidence type="ECO:0000313" key="4">
    <source>
        <dbReference type="Proteomes" id="UP000050277"/>
    </source>
</evidence>
<keyword evidence="1" id="KW-0802">TPR repeat</keyword>
<dbReference type="PANTHER" id="PTHR47691:SF3">
    <property type="entry name" value="HTH-TYPE TRANSCRIPTIONAL REGULATOR RV0890C-RELATED"/>
    <property type="match status" value="1"/>
</dbReference>
<dbReference type="AlphaFoldDB" id="A0A0P6XEJ4"/>
<dbReference type="Pfam" id="PF13424">
    <property type="entry name" value="TPR_12"/>
    <property type="match status" value="1"/>
</dbReference>
<dbReference type="SUPFAM" id="SSF48452">
    <property type="entry name" value="TPR-like"/>
    <property type="match status" value="1"/>
</dbReference>
<organism evidence="3 4">
    <name type="scientific">Herpetosiphon geysericola</name>
    <dbReference type="NCBI Taxonomy" id="70996"/>
    <lineage>
        <taxon>Bacteria</taxon>
        <taxon>Bacillati</taxon>
        <taxon>Chloroflexota</taxon>
        <taxon>Chloroflexia</taxon>
        <taxon>Herpetosiphonales</taxon>
        <taxon>Herpetosiphonaceae</taxon>
        <taxon>Herpetosiphon</taxon>
    </lineage>
</organism>
<dbReference type="Gene3D" id="3.40.50.300">
    <property type="entry name" value="P-loop containing nucleotide triphosphate hydrolases"/>
    <property type="match status" value="1"/>
</dbReference>
<dbReference type="InterPro" id="IPR003593">
    <property type="entry name" value="AAA+_ATPase"/>
</dbReference>
<evidence type="ECO:0000256" key="1">
    <source>
        <dbReference type="PROSITE-ProRule" id="PRU00339"/>
    </source>
</evidence>
<dbReference type="OrthoDB" id="62196at2"/>
<dbReference type="Pfam" id="PF25872">
    <property type="entry name" value="HTH_77"/>
    <property type="match status" value="1"/>
</dbReference>
<dbReference type="InterPro" id="IPR011990">
    <property type="entry name" value="TPR-like_helical_dom_sf"/>
</dbReference>
<dbReference type="Pfam" id="PF13181">
    <property type="entry name" value="TPR_8"/>
    <property type="match status" value="1"/>
</dbReference>
<name>A0A0P6XEJ4_9CHLR</name>
<protein>
    <recommendedName>
        <fullName evidence="2">AAA+ ATPase domain-containing protein</fullName>
    </recommendedName>
</protein>
<dbReference type="InterPro" id="IPR058852">
    <property type="entry name" value="HTH_77"/>
</dbReference>
<dbReference type="Gene3D" id="1.25.40.10">
    <property type="entry name" value="Tetratricopeptide repeat domain"/>
    <property type="match status" value="1"/>
</dbReference>
<dbReference type="GO" id="GO:0016887">
    <property type="term" value="F:ATP hydrolysis activity"/>
    <property type="evidence" value="ECO:0007669"/>
    <property type="project" value="InterPro"/>
</dbReference>
<dbReference type="SMART" id="SM00382">
    <property type="entry name" value="AAA"/>
    <property type="match status" value="1"/>
</dbReference>
<dbReference type="PROSITE" id="PS50005">
    <property type="entry name" value="TPR"/>
    <property type="match status" value="1"/>
</dbReference>
<sequence length="729" mass="80244">MQRIGFPTFTTPLIGRDADVAALVNRLRQSPTRFTTLLGPSGTGKTRLSIQIADRLYAEFRDGVAFISLATLDDPDLVIPTIARSFGLAERGSLRYEEALVQFLRDRQCLIVLDNMERVIDAAPHVIGLLSQTEQVRVLVTSQKAANDPQEEVIPIPPLAIPLGNGSVQIETISMSPAVALFLDRIRRGRPEFMLDQANALHIVEICRRLRGLPLAIELVAAHSDTLRPADLLLLLRNYLPAEQNVGAAPAPEQVLHPVLDWCISYSVPAIRWLLPRLGVFQGEWTLSQVQLLASEAPNTIDLAKTLDAMVAKGLLLNNAASDEPTYTMLDTIRQYAARQLKRNAQLDAACHAAHAKAFQQLALDIDAGIRQGQGMVWSKRLNQAMPNIRSALQWLYQQQRYSDIARFIASMVLPLFQQGYIREGLSWIARVGAHAASFEPQIQLHFGYANGLLSYAISDYPSALQAYGQALPHAKMLNDLDYQARLLNNQGMIYAEQANYAAAREVYEAALAIRQQQANLWGEAIILNNLGSVAQFQGDHHAGRDYFQASLAIYQQLGDQMSQAVSFQNIATTQLNIDEYAEAEQLFRESIAIHRQSEESPPLIMALYGLGLALLRQSSSNRSEAGDVLHEAVAMAARLNVQRSLAIAFEGFAEWLAPINPHHAAYLVGGAASLRQACDVGYSSVSLRDVANLREQLDHSLGQTERLAAEATGEALSQAELLMLVSQG</sequence>
<evidence type="ECO:0000259" key="2">
    <source>
        <dbReference type="SMART" id="SM00382"/>
    </source>
</evidence>
<feature type="domain" description="AAA+ ATPase" evidence="2">
    <location>
        <begin position="31"/>
        <end position="174"/>
    </location>
</feature>
<keyword evidence="4" id="KW-1185">Reference proteome</keyword>
<dbReference type="STRING" id="70996.SE18_23325"/>
<dbReference type="InterPro" id="IPR027417">
    <property type="entry name" value="P-loop_NTPase"/>
</dbReference>
<dbReference type="SUPFAM" id="SSF52540">
    <property type="entry name" value="P-loop containing nucleoside triphosphate hydrolases"/>
    <property type="match status" value="1"/>
</dbReference>
<proteinExistence type="predicted"/>
<dbReference type="Pfam" id="PF13401">
    <property type="entry name" value="AAA_22"/>
    <property type="match status" value="1"/>
</dbReference>
<evidence type="ECO:0000313" key="3">
    <source>
        <dbReference type="EMBL" id="KPL81544.1"/>
    </source>
</evidence>
<reference evidence="3 4" key="1">
    <citation type="submission" date="2015-07" db="EMBL/GenBank/DDBJ databases">
        <title>Whole genome sequence of Herpetosiphon geysericola DSM 7119.</title>
        <authorList>
            <person name="Hemp J."/>
            <person name="Ward L.M."/>
            <person name="Pace L.A."/>
            <person name="Fischer W.W."/>
        </authorList>
    </citation>
    <scope>NUCLEOTIDE SEQUENCE [LARGE SCALE GENOMIC DNA]</scope>
    <source>
        <strain evidence="3 4">DSM 7119</strain>
    </source>
</reference>
<dbReference type="EMBL" id="LGKP01000035">
    <property type="protein sequence ID" value="KPL81544.1"/>
    <property type="molecule type" value="Genomic_DNA"/>
</dbReference>
<dbReference type="Proteomes" id="UP000050277">
    <property type="component" value="Unassembled WGS sequence"/>
</dbReference>
<dbReference type="PRINTS" id="PR00364">
    <property type="entry name" value="DISEASERSIST"/>
</dbReference>